<dbReference type="KEGG" id="rsx:RhiXN_02435"/>
<feature type="compositionally biased region" description="Basic and acidic residues" evidence="1">
    <location>
        <begin position="41"/>
        <end position="55"/>
    </location>
</feature>
<evidence type="ECO:0000256" key="1">
    <source>
        <dbReference type="SAM" id="MobiDB-lite"/>
    </source>
</evidence>
<dbReference type="GeneID" id="67024717"/>
<gene>
    <name evidence="2" type="ORF">RhiXN_02435</name>
    <name evidence="3" type="ORF">RhiXN_02438</name>
</gene>
<dbReference type="AlphaFoldDB" id="A0A8H8ST58"/>
<reference evidence="3" key="1">
    <citation type="submission" date="2020-05" db="EMBL/GenBank/DDBJ databases">
        <title>Evolutionary and genomic comparisons of hybrid uninucleate and nonhybrid Rhizoctonia fungi.</title>
        <authorList>
            <person name="Li C."/>
            <person name="Chen X."/>
        </authorList>
    </citation>
    <scope>NUCLEOTIDE SEQUENCE</scope>
    <source>
        <strain evidence="3">AG-1 IA</strain>
    </source>
</reference>
<name>A0A8H8ST58_9AGAM</name>
<dbReference type="EMBL" id="CP059660">
    <property type="protein sequence ID" value="QRW17516.1"/>
    <property type="molecule type" value="Genomic_DNA"/>
</dbReference>
<evidence type="ECO:0000313" key="2">
    <source>
        <dbReference type="EMBL" id="QRW17513.1"/>
    </source>
</evidence>
<evidence type="ECO:0000313" key="4">
    <source>
        <dbReference type="Proteomes" id="UP000650533"/>
    </source>
</evidence>
<dbReference type="Proteomes" id="UP000650533">
    <property type="component" value="Chromosome 3"/>
</dbReference>
<sequence>MPCQNCENPVRNDAEDPPPPGQSRRQMREQDIQSLQNQVRIAKEGQQRAEQEAHDLQAQINQQNGQNQGVVGAG</sequence>
<dbReference type="RefSeq" id="XP_043177750.1">
    <property type="nucleotide sequence ID" value="XM_043322254.1"/>
</dbReference>
<proteinExistence type="predicted"/>
<evidence type="ECO:0000313" key="3">
    <source>
        <dbReference type="EMBL" id="QRW17516.1"/>
    </source>
</evidence>
<protein>
    <submittedName>
        <fullName evidence="3">Uncharacterized protein</fullName>
    </submittedName>
</protein>
<feature type="compositionally biased region" description="Low complexity" evidence="1">
    <location>
        <begin position="57"/>
        <end position="74"/>
    </location>
</feature>
<accession>A0A8H8ST58</accession>
<dbReference type="EMBL" id="CP059660">
    <property type="protein sequence ID" value="QRW17513.1"/>
    <property type="molecule type" value="Genomic_DNA"/>
</dbReference>
<organism evidence="3 4">
    <name type="scientific">Rhizoctonia solani</name>
    <dbReference type="NCBI Taxonomy" id="456999"/>
    <lineage>
        <taxon>Eukaryota</taxon>
        <taxon>Fungi</taxon>
        <taxon>Dikarya</taxon>
        <taxon>Basidiomycota</taxon>
        <taxon>Agaricomycotina</taxon>
        <taxon>Agaricomycetes</taxon>
        <taxon>Cantharellales</taxon>
        <taxon>Ceratobasidiaceae</taxon>
        <taxon>Rhizoctonia</taxon>
    </lineage>
</organism>
<feature type="region of interest" description="Disordered" evidence="1">
    <location>
        <begin position="1"/>
        <end position="74"/>
    </location>
</feature>